<evidence type="ECO:0000313" key="2">
    <source>
        <dbReference type="EnsemblMetazoa" id="MDOA012222-PA"/>
    </source>
</evidence>
<dbReference type="AlphaFoldDB" id="A0A1I8N729"/>
<evidence type="ECO:0000256" key="1">
    <source>
        <dbReference type="SAM" id="Phobius"/>
    </source>
</evidence>
<keyword evidence="1" id="KW-0812">Transmembrane</keyword>
<sequence>MFLPPTTAASSWLRPKNKVTVEIPKRCLAPICGPPRFHFSPMQKLIFGGGSMLIMMIIPVWGLLSVPAWAAKSQGKRRVANDGEE</sequence>
<dbReference type="eggNOG" id="ENOG502TD98">
    <property type="taxonomic scope" value="Eukaryota"/>
</dbReference>
<proteinExistence type="predicted"/>
<dbReference type="EnsemblMetazoa" id="MDOA012222-RA">
    <property type="protein sequence ID" value="MDOA012222-PA"/>
    <property type="gene ID" value="MDOA012222"/>
</dbReference>
<keyword evidence="1" id="KW-1133">Transmembrane helix</keyword>
<organism evidence="2">
    <name type="scientific">Musca domestica</name>
    <name type="common">House fly</name>
    <dbReference type="NCBI Taxonomy" id="7370"/>
    <lineage>
        <taxon>Eukaryota</taxon>
        <taxon>Metazoa</taxon>
        <taxon>Ecdysozoa</taxon>
        <taxon>Arthropoda</taxon>
        <taxon>Hexapoda</taxon>
        <taxon>Insecta</taxon>
        <taxon>Pterygota</taxon>
        <taxon>Neoptera</taxon>
        <taxon>Endopterygota</taxon>
        <taxon>Diptera</taxon>
        <taxon>Brachycera</taxon>
        <taxon>Muscomorpha</taxon>
        <taxon>Muscoidea</taxon>
        <taxon>Muscidae</taxon>
        <taxon>Musca</taxon>
    </lineage>
</organism>
<keyword evidence="1" id="KW-0472">Membrane</keyword>
<name>A0A1I8N729_MUSDO</name>
<dbReference type="VEuPathDB" id="VectorBase:MDOA012222"/>
<feature type="transmembrane region" description="Helical" evidence="1">
    <location>
        <begin position="45"/>
        <end position="70"/>
    </location>
</feature>
<protein>
    <submittedName>
        <fullName evidence="2">Uncharacterized protein</fullName>
    </submittedName>
</protein>
<gene>
    <name evidence="2" type="primary">101895617</name>
</gene>
<accession>A0A1I8N729</accession>
<reference evidence="2" key="1">
    <citation type="submission" date="2020-05" db="UniProtKB">
        <authorList>
            <consortium name="EnsemblMetazoa"/>
        </authorList>
    </citation>
    <scope>IDENTIFICATION</scope>
    <source>
        <strain evidence="2">Aabys</strain>
    </source>
</reference>